<reference evidence="30" key="2">
    <citation type="journal article" date="2018" name="Plant J.">
        <title>The Sorghum bicolor reference genome: improved assembly, gene annotations, a transcriptome atlas, and signatures of genome organization.</title>
        <authorList>
            <person name="McCormick R.F."/>
            <person name="Truong S.K."/>
            <person name="Sreedasyam A."/>
            <person name="Jenkins J."/>
            <person name="Shu S."/>
            <person name="Sims D."/>
            <person name="Kennedy M."/>
            <person name="Amirebrahimi M."/>
            <person name="Weers B.D."/>
            <person name="McKinley B."/>
            <person name="Mattison A."/>
            <person name="Morishige D.T."/>
            <person name="Grimwood J."/>
            <person name="Schmutz J."/>
            <person name="Mullet J.E."/>
        </authorList>
    </citation>
    <scope>NUCLEOTIDE SEQUENCE [LARGE SCALE GENOMIC DNA]</scope>
    <source>
        <strain evidence="30">cv. BTx623</strain>
    </source>
</reference>
<dbReference type="GO" id="GO:0008168">
    <property type="term" value="F:methyltransferase activity"/>
    <property type="evidence" value="ECO:0007669"/>
    <property type="project" value="UniProtKB-KW"/>
</dbReference>
<evidence type="ECO:0000256" key="5">
    <source>
        <dbReference type="ARBA" id="ARBA00022603"/>
    </source>
</evidence>
<evidence type="ECO:0000256" key="14">
    <source>
        <dbReference type="ARBA" id="ARBA00023098"/>
    </source>
</evidence>
<evidence type="ECO:0000256" key="11">
    <source>
        <dbReference type="ARBA" id="ARBA00023004"/>
    </source>
</evidence>
<keyword evidence="12" id="KW-0756">Sterol biosynthesis</keyword>
<evidence type="ECO:0000256" key="24">
    <source>
        <dbReference type="ARBA" id="ARBA00058467"/>
    </source>
</evidence>
<dbReference type="GO" id="GO:0016491">
    <property type="term" value="F:oxidoreductase activity"/>
    <property type="evidence" value="ECO:0000318"/>
    <property type="project" value="GO_Central"/>
</dbReference>
<evidence type="ECO:0000256" key="10">
    <source>
        <dbReference type="ARBA" id="ARBA00023002"/>
    </source>
</evidence>
<evidence type="ECO:0000256" key="27">
    <source>
        <dbReference type="RuleBase" id="RU000461"/>
    </source>
</evidence>
<keyword evidence="11 26" id="KW-0408">Iron</keyword>
<keyword evidence="17" id="KW-0753">Steroid metabolism</keyword>
<evidence type="ECO:0000256" key="2">
    <source>
        <dbReference type="ARBA" id="ARBA00004167"/>
    </source>
</evidence>
<evidence type="ECO:0000256" key="7">
    <source>
        <dbReference type="ARBA" id="ARBA00022679"/>
    </source>
</evidence>
<dbReference type="FunCoup" id="A0A1Z5RIZ1">
    <property type="interactions" value="756"/>
</dbReference>
<evidence type="ECO:0000256" key="25">
    <source>
        <dbReference type="ARBA" id="ARBA00072797"/>
    </source>
</evidence>
<proteinExistence type="inferred from homology"/>
<dbReference type="InterPro" id="IPR002403">
    <property type="entry name" value="Cyt_P450_E_grp-IV"/>
</dbReference>
<keyword evidence="6 26" id="KW-0349">Heme</keyword>
<dbReference type="EC" id="1.14.14.154" evidence="19"/>
<name>A0A1Z5RIZ1_SORBI</name>
<evidence type="ECO:0000256" key="12">
    <source>
        <dbReference type="ARBA" id="ARBA00023011"/>
    </source>
</evidence>
<dbReference type="PRINTS" id="PR00385">
    <property type="entry name" value="P450"/>
</dbReference>
<dbReference type="Gene3D" id="1.10.630.10">
    <property type="entry name" value="Cytochrome P450"/>
    <property type="match status" value="1"/>
</dbReference>
<evidence type="ECO:0000256" key="3">
    <source>
        <dbReference type="ARBA" id="ARBA00010617"/>
    </source>
</evidence>
<evidence type="ECO:0000256" key="22">
    <source>
        <dbReference type="ARBA" id="ARBA00042983"/>
    </source>
</evidence>
<keyword evidence="30" id="KW-1185">Reference proteome</keyword>
<reference evidence="29 30" key="1">
    <citation type="journal article" date="2009" name="Nature">
        <title>The Sorghum bicolor genome and the diversification of grasses.</title>
        <authorList>
            <person name="Paterson A.H."/>
            <person name="Bowers J.E."/>
            <person name="Bruggmann R."/>
            <person name="Dubchak I."/>
            <person name="Grimwood J."/>
            <person name="Gundlach H."/>
            <person name="Haberer G."/>
            <person name="Hellsten U."/>
            <person name="Mitros T."/>
            <person name="Poliakov A."/>
            <person name="Schmutz J."/>
            <person name="Spannagl M."/>
            <person name="Tang H."/>
            <person name="Wang X."/>
            <person name="Wicker T."/>
            <person name="Bharti A.K."/>
            <person name="Chapman J."/>
            <person name="Feltus F.A."/>
            <person name="Gowik U."/>
            <person name="Grigoriev I.V."/>
            <person name="Lyons E."/>
            <person name="Maher C.A."/>
            <person name="Martis M."/>
            <person name="Narechania A."/>
            <person name="Otillar R.P."/>
            <person name="Penning B.W."/>
            <person name="Salamov A.A."/>
            <person name="Wang Y."/>
            <person name="Zhang L."/>
            <person name="Carpita N.C."/>
            <person name="Freeling M."/>
            <person name="Gingle A.R."/>
            <person name="Hash C.T."/>
            <person name="Keller B."/>
            <person name="Klein P."/>
            <person name="Kresovich S."/>
            <person name="McCann M.C."/>
            <person name="Ming R."/>
            <person name="Peterson D.G."/>
            <person name="Mehboob-ur-Rahman"/>
            <person name="Ware D."/>
            <person name="Westhoff P."/>
            <person name="Mayer K.F."/>
            <person name="Messing J."/>
            <person name="Rokhsar D.S."/>
        </authorList>
    </citation>
    <scope>NUCLEOTIDE SEQUENCE [LARGE SCALE GENOMIC DNA]</scope>
    <source>
        <strain evidence="30">cv. BTx623</strain>
    </source>
</reference>
<dbReference type="SUPFAM" id="SSF48264">
    <property type="entry name" value="Cytochrome P450"/>
    <property type="match status" value="1"/>
</dbReference>
<keyword evidence="16" id="KW-1207">Sterol metabolism</keyword>
<keyword evidence="28" id="KW-1133">Transmembrane helix</keyword>
<dbReference type="AlphaFoldDB" id="A0A1Z5RIZ1"/>
<gene>
    <name evidence="29" type="ORF">SORBI_3005G161900</name>
</gene>
<protein>
    <recommendedName>
        <fullName evidence="25">Obtusifoliol 14-alpha demethylase</fullName>
        <ecNumber evidence="19">1.14.14.154</ecNumber>
    </recommendedName>
    <alternativeName>
        <fullName evidence="20">CYPLI</fullName>
    </alternativeName>
    <alternativeName>
        <fullName evidence="22">Cytochrome P450 51</fullName>
    </alternativeName>
    <alternativeName>
        <fullName evidence="21">Cytochrome P450-LIA1</fullName>
    </alternativeName>
</protein>
<evidence type="ECO:0000256" key="17">
    <source>
        <dbReference type="ARBA" id="ARBA00023221"/>
    </source>
</evidence>
<evidence type="ECO:0000256" key="18">
    <source>
        <dbReference type="ARBA" id="ARBA00037887"/>
    </source>
</evidence>
<evidence type="ECO:0000256" key="21">
    <source>
        <dbReference type="ARBA" id="ARBA00042513"/>
    </source>
</evidence>
<dbReference type="GO" id="GO:0005506">
    <property type="term" value="F:iron ion binding"/>
    <property type="evidence" value="ECO:0007669"/>
    <property type="project" value="InterPro"/>
</dbReference>
<evidence type="ECO:0000256" key="23">
    <source>
        <dbReference type="ARBA" id="ARBA00051013"/>
    </source>
</evidence>
<evidence type="ECO:0000256" key="19">
    <source>
        <dbReference type="ARBA" id="ARBA00038974"/>
    </source>
</evidence>
<evidence type="ECO:0000313" key="30">
    <source>
        <dbReference type="Proteomes" id="UP000000768"/>
    </source>
</evidence>
<keyword evidence="4" id="KW-0444">Lipid biosynthesis</keyword>
<evidence type="ECO:0000256" key="28">
    <source>
        <dbReference type="SAM" id="Phobius"/>
    </source>
</evidence>
<comment type="similarity">
    <text evidence="3 27">Belongs to the cytochrome P450 family.</text>
</comment>
<dbReference type="Pfam" id="PF00067">
    <property type="entry name" value="p450"/>
    <property type="match status" value="1"/>
</dbReference>
<dbReference type="GO" id="GO:0020037">
    <property type="term" value="F:heme binding"/>
    <property type="evidence" value="ECO:0007669"/>
    <property type="project" value="InterPro"/>
</dbReference>
<keyword evidence="10 27" id="KW-0560">Oxidoreductase</keyword>
<keyword evidence="5" id="KW-0489">Methyltransferase</keyword>
<keyword evidence="13 27" id="KW-0503">Monooxygenase</keyword>
<dbReference type="ExpressionAtlas" id="A0A1Z5RIZ1">
    <property type="expression patterns" value="differential"/>
</dbReference>
<evidence type="ECO:0000256" key="26">
    <source>
        <dbReference type="PIRSR" id="PIRSR602403-1"/>
    </source>
</evidence>
<evidence type="ECO:0000313" key="29">
    <source>
        <dbReference type="EMBL" id="OQU83698.1"/>
    </source>
</evidence>
<evidence type="ECO:0000256" key="1">
    <source>
        <dbReference type="ARBA" id="ARBA00001971"/>
    </source>
</evidence>
<feature type="binding site" description="axial binding residue" evidence="26">
    <location>
        <position position="457"/>
    </location>
    <ligand>
        <name>heme</name>
        <dbReference type="ChEBI" id="CHEBI:30413"/>
    </ligand>
    <ligandPart>
        <name>Fe</name>
        <dbReference type="ChEBI" id="CHEBI:18248"/>
    </ligandPart>
</feature>
<dbReference type="PANTHER" id="PTHR24304">
    <property type="entry name" value="CYTOCHROME P450 FAMILY 7"/>
    <property type="match status" value="1"/>
</dbReference>
<dbReference type="GO" id="GO:0008398">
    <property type="term" value="F:sterol 14-demethylase activity"/>
    <property type="evidence" value="ECO:0007669"/>
    <property type="project" value="UniProtKB-EC"/>
</dbReference>
<dbReference type="FunFam" id="1.10.630.10:FF:000028">
    <property type="entry name" value="Cytochrome p450 51g1"/>
    <property type="match status" value="1"/>
</dbReference>
<keyword evidence="14" id="KW-0443">Lipid metabolism</keyword>
<evidence type="ECO:0000256" key="20">
    <source>
        <dbReference type="ARBA" id="ARBA00042370"/>
    </source>
</evidence>
<accession>A0A1Z5RIZ1</accession>
<evidence type="ECO:0000256" key="15">
    <source>
        <dbReference type="ARBA" id="ARBA00023136"/>
    </source>
</evidence>
<dbReference type="CDD" id="cd11042">
    <property type="entry name" value="CYP51-like"/>
    <property type="match status" value="1"/>
</dbReference>
<dbReference type="InterPro" id="IPR036396">
    <property type="entry name" value="Cyt_P450_sf"/>
</dbReference>
<sequence length="518" mass="59081">MFRQCFRQLKAAALHHSTNNCVIMDMANGVVWFTIAVVFITVVISKATKRGIMFDPKCNRPHPPTVKGVSFLRVLHTLLSKGLQAMIHDQYTKLGTVFTISFFQFKVTFLIGPEVSAHFYQGLDSEISHGNMIEFTVPMLGKEVGYGVDTATRNEQSRFSYDALKPSKLRSHAGPMIQEVGEYFAKWGQQGMVDLKQELDKLLMLISGRCLLGKEVREKMFDEFFTLFHELSDNGMCLTSVLFPYAPTPSNRRRDKARAKLSEMLTEIVRSRKKYDNVESDVLQNLIDSKYADGRSTTEAEVIGLIITLLFLGKHTSTITSVWTGAHLLASTRSLASVLEEQKKIVRKYGDDLDYNAFLEMDTLHRCIKETLRIHPPVPMFRRKVHKNFTVQTKDGNEYEIHRGHTLISPVQFNGNLPHIYKDPDVYDPDRFGPGREEDRVGGKFSYTSFSAGRHACLGESYAYLQIKVIWSYLLRNFELKLESPFPKPDWTKLVPEPKGRVMVWSSEAVVDGEKKIK</sequence>
<comment type="function">
    <text evidence="24">Catalyzes the 14-alpha demethylation of obtusifoliol to 4 alpha-methyl-5 alpha-ergosta-8,14,24(28)-trien-3 beta-ol.</text>
</comment>
<evidence type="ECO:0000256" key="6">
    <source>
        <dbReference type="ARBA" id="ARBA00022617"/>
    </source>
</evidence>
<dbReference type="PANTHER" id="PTHR24304:SF2">
    <property type="entry name" value="24-HYDROXYCHOLESTEROL 7-ALPHA-HYDROXYLASE"/>
    <property type="match status" value="1"/>
</dbReference>
<dbReference type="GO" id="GO:0032259">
    <property type="term" value="P:methylation"/>
    <property type="evidence" value="ECO:0007669"/>
    <property type="project" value="UniProtKB-KW"/>
</dbReference>
<dbReference type="Proteomes" id="UP000000768">
    <property type="component" value="Chromosome 5"/>
</dbReference>
<dbReference type="InterPro" id="IPR001128">
    <property type="entry name" value="Cyt_P450"/>
</dbReference>
<dbReference type="InterPro" id="IPR050529">
    <property type="entry name" value="CYP450_sterol_14alpha_dmase"/>
</dbReference>
<comment type="cofactor">
    <cofactor evidence="1 26">
        <name>heme</name>
        <dbReference type="ChEBI" id="CHEBI:30413"/>
    </cofactor>
</comment>
<evidence type="ECO:0000256" key="16">
    <source>
        <dbReference type="ARBA" id="ARBA00023166"/>
    </source>
</evidence>
<dbReference type="GO" id="GO:0016126">
    <property type="term" value="P:sterol biosynthetic process"/>
    <property type="evidence" value="ECO:0000318"/>
    <property type="project" value="GO_Central"/>
</dbReference>
<comment type="subcellular location">
    <subcellularLocation>
        <location evidence="2">Membrane</location>
        <topology evidence="2">Single-pass membrane protein</topology>
    </subcellularLocation>
</comment>
<organism evidence="29 30">
    <name type="scientific">Sorghum bicolor</name>
    <name type="common">Sorghum</name>
    <name type="synonym">Sorghum vulgare</name>
    <dbReference type="NCBI Taxonomy" id="4558"/>
    <lineage>
        <taxon>Eukaryota</taxon>
        <taxon>Viridiplantae</taxon>
        <taxon>Streptophyta</taxon>
        <taxon>Embryophyta</taxon>
        <taxon>Tracheophyta</taxon>
        <taxon>Spermatophyta</taxon>
        <taxon>Magnoliopsida</taxon>
        <taxon>Liliopsida</taxon>
        <taxon>Poales</taxon>
        <taxon>Poaceae</taxon>
        <taxon>PACMAD clade</taxon>
        <taxon>Panicoideae</taxon>
        <taxon>Andropogonodae</taxon>
        <taxon>Andropogoneae</taxon>
        <taxon>Sorghinae</taxon>
        <taxon>Sorghum</taxon>
    </lineage>
</organism>
<keyword evidence="9" id="KW-0752">Steroid biosynthesis</keyword>
<comment type="pathway">
    <text evidence="18">Steroid biosynthesis; zymosterol biosynthesis; zymosterol from lanosterol: step 1/6.</text>
</comment>
<keyword evidence="28" id="KW-0812">Transmembrane</keyword>
<keyword evidence="7" id="KW-0808">Transferase</keyword>
<evidence type="ECO:0000256" key="9">
    <source>
        <dbReference type="ARBA" id="ARBA00022955"/>
    </source>
</evidence>
<dbReference type="Gramene" id="OQU83698">
    <property type="protein sequence ID" value="OQU83698"/>
    <property type="gene ID" value="SORBI_3005G161900"/>
</dbReference>
<dbReference type="InParanoid" id="A0A1Z5RIZ1"/>
<dbReference type="GO" id="GO:0016020">
    <property type="term" value="C:membrane"/>
    <property type="evidence" value="ECO:0007669"/>
    <property type="project" value="UniProtKB-SubCell"/>
</dbReference>
<dbReference type="STRING" id="4558.A0A1Z5RIZ1"/>
<keyword evidence="8 26" id="KW-0479">Metal-binding</keyword>
<dbReference type="PROSITE" id="PS00086">
    <property type="entry name" value="CYTOCHROME_P450"/>
    <property type="match status" value="1"/>
</dbReference>
<dbReference type="EMBL" id="CM000764">
    <property type="protein sequence ID" value="OQU83698.1"/>
    <property type="molecule type" value="Genomic_DNA"/>
</dbReference>
<dbReference type="PRINTS" id="PR00465">
    <property type="entry name" value="EP450IV"/>
</dbReference>
<keyword evidence="15 28" id="KW-0472">Membrane</keyword>
<evidence type="ECO:0000256" key="13">
    <source>
        <dbReference type="ARBA" id="ARBA00023033"/>
    </source>
</evidence>
<feature type="transmembrane region" description="Helical" evidence="28">
    <location>
        <begin position="21"/>
        <end position="44"/>
    </location>
</feature>
<dbReference type="InterPro" id="IPR017972">
    <property type="entry name" value="Cyt_P450_CS"/>
</dbReference>
<evidence type="ECO:0000256" key="4">
    <source>
        <dbReference type="ARBA" id="ARBA00022516"/>
    </source>
</evidence>
<comment type="catalytic activity">
    <reaction evidence="23">
        <text>a 14alpha-methyl steroid + 3 reduced [NADPH--hemoprotein reductase] + 3 O2 = a Delta(14) steroid + formate + 3 oxidized [NADPH--hemoprotein reductase] + 4 H2O + 4 H(+)</text>
        <dbReference type="Rhea" id="RHEA:54028"/>
        <dbReference type="Rhea" id="RHEA-COMP:11964"/>
        <dbReference type="Rhea" id="RHEA-COMP:11965"/>
        <dbReference type="ChEBI" id="CHEBI:15377"/>
        <dbReference type="ChEBI" id="CHEBI:15378"/>
        <dbReference type="ChEBI" id="CHEBI:15379"/>
        <dbReference type="ChEBI" id="CHEBI:15740"/>
        <dbReference type="ChEBI" id="CHEBI:57618"/>
        <dbReference type="ChEBI" id="CHEBI:58210"/>
        <dbReference type="ChEBI" id="CHEBI:138029"/>
        <dbReference type="ChEBI" id="CHEBI:138031"/>
        <dbReference type="EC" id="1.14.14.154"/>
    </reaction>
</comment>
<evidence type="ECO:0000256" key="8">
    <source>
        <dbReference type="ARBA" id="ARBA00022723"/>
    </source>
</evidence>